<sequence>MASAREDVSAAVSNWFDREVAYPVELEKELESLDWLLQDSYHSNLRGDPGLRNRVKGISVRFQRISAILNNLTTALNKKNDIFGRFARMCGIDLLPDEVLAAIFEMVVNVTGSTHEEFAVPCKWKAAVRLSHINHRPC</sequence>
<proteinExistence type="predicted"/>
<evidence type="ECO:0000313" key="1">
    <source>
        <dbReference type="EMBL" id="KLO08085.1"/>
    </source>
</evidence>
<organism evidence="1 2">
    <name type="scientific">Schizopora paradoxa</name>
    <dbReference type="NCBI Taxonomy" id="27342"/>
    <lineage>
        <taxon>Eukaryota</taxon>
        <taxon>Fungi</taxon>
        <taxon>Dikarya</taxon>
        <taxon>Basidiomycota</taxon>
        <taxon>Agaricomycotina</taxon>
        <taxon>Agaricomycetes</taxon>
        <taxon>Hymenochaetales</taxon>
        <taxon>Schizoporaceae</taxon>
        <taxon>Schizopora</taxon>
    </lineage>
</organism>
<dbReference type="InParanoid" id="A0A0H2R8B6"/>
<dbReference type="AlphaFoldDB" id="A0A0H2R8B6"/>
<keyword evidence="2" id="KW-1185">Reference proteome</keyword>
<gene>
    <name evidence="1" type="ORF">SCHPADRAFT_1001187</name>
</gene>
<dbReference type="EMBL" id="KQ086107">
    <property type="protein sequence ID" value="KLO08085.1"/>
    <property type="molecule type" value="Genomic_DNA"/>
</dbReference>
<accession>A0A0H2R8B6</accession>
<evidence type="ECO:0000313" key="2">
    <source>
        <dbReference type="Proteomes" id="UP000053477"/>
    </source>
</evidence>
<dbReference type="Proteomes" id="UP000053477">
    <property type="component" value="Unassembled WGS sequence"/>
</dbReference>
<name>A0A0H2R8B6_9AGAM</name>
<protein>
    <submittedName>
        <fullName evidence="1">Uncharacterized protein</fullName>
    </submittedName>
</protein>
<reference evidence="1 2" key="1">
    <citation type="submission" date="2015-04" db="EMBL/GenBank/DDBJ databases">
        <title>Complete genome sequence of Schizopora paradoxa KUC8140, a cosmopolitan wood degrader in East Asia.</title>
        <authorList>
            <consortium name="DOE Joint Genome Institute"/>
            <person name="Min B."/>
            <person name="Park H."/>
            <person name="Jang Y."/>
            <person name="Kim J.-J."/>
            <person name="Kim K.H."/>
            <person name="Pangilinan J."/>
            <person name="Lipzen A."/>
            <person name="Riley R."/>
            <person name="Grigoriev I.V."/>
            <person name="Spatafora J.W."/>
            <person name="Choi I.-G."/>
        </authorList>
    </citation>
    <scope>NUCLEOTIDE SEQUENCE [LARGE SCALE GENOMIC DNA]</scope>
    <source>
        <strain evidence="1 2">KUC8140</strain>
    </source>
</reference>